<dbReference type="GO" id="GO:0004729">
    <property type="term" value="F:oxygen-dependent protoporphyrinogen oxidase activity"/>
    <property type="evidence" value="ECO:0007669"/>
    <property type="project" value="UniProtKB-UniRule"/>
</dbReference>
<evidence type="ECO:0000256" key="6">
    <source>
        <dbReference type="RuleBase" id="RU364052"/>
    </source>
</evidence>
<dbReference type="PANTHER" id="PTHR42923">
    <property type="entry name" value="PROTOPORPHYRINOGEN OXIDASE"/>
    <property type="match status" value="1"/>
</dbReference>
<comment type="caution">
    <text evidence="8">The sequence shown here is derived from an EMBL/GenBank/DDBJ whole genome shotgun (WGS) entry which is preliminary data.</text>
</comment>
<dbReference type="SUPFAM" id="SSF54373">
    <property type="entry name" value="FAD-linked reductases, C-terminal domain"/>
    <property type="match status" value="1"/>
</dbReference>
<dbReference type="GO" id="GO:0006783">
    <property type="term" value="P:heme biosynthetic process"/>
    <property type="evidence" value="ECO:0007669"/>
    <property type="project" value="UniProtKB-UniRule"/>
</dbReference>
<comment type="similarity">
    <text evidence="6">Belongs to the protoporphyrinogen/coproporphyrinogen oxidase family. Coproporphyrinogen III oxidase subfamily.</text>
</comment>
<protein>
    <recommendedName>
        <fullName evidence="6">Coproporphyrinogen III oxidase</fullName>
        <ecNumber evidence="6">1.3.3.15</ecNumber>
    </recommendedName>
</protein>
<organism evidence="8 9">
    <name type="scientific">Spirosoma validum</name>
    <dbReference type="NCBI Taxonomy" id="2771355"/>
    <lineage>
        <taxon>Bacteria</taxon>
        <taxon>Pseudomonadati</taxon>
        <taxon>Bacteroidota</taxon>
        <taxon>Cytophagia</taxon>
        <taxon>Cytophagales</taxon>
        <taxon>Cytophagaceae</taxon>
        <taxon>Spirosoma</taxon>
    </lineage>
</organism>
<keyword evidence="4 6" id="KW-0560">Oxidoreductase</keyword>
<accession>A0A927AXN7</accession>
<dbReference type="InterPro" id="IPR002937">
    <property type="entry name" value="Amino_oxidase"/>
</dbReference>
<dbReference type="PANTHER" id="PTHR42923:SF3">
    <property type="entry name" value="PROTOPORPHYRINOGEN OXIDASE"/>
    <property type="match status" value="1"/>
</dbReference>
<sequence length="458" mass="50887">MTVGIIGAGISGLTVAYELQKRGVDYQLWEAADRPGGYIQSRRDQSNNQPADATGQYLRELGPNSLLGDADLLFWLDELGLTPDILFSKPVSKARYIFRNGRYQKLPSGPISLLFGGFFSWKTKLAILRERNNKTLSPQAESTQGETLAQFFRRRFSDEIVEYALGPFVAGIYAGDPEQLLVSETFPVLLQYEKEYGSVLRGLIKNQSATGRRHSFSFREGMQMLPDALAAKLTGLSLNDPVQRIQKSTDGWRVESRSGIKTVDQLVITTPTNVAAKLTGSIYPELASKLSQIAYPPMTAVHSVYKRTDVQHPLDGFGGLNPKIEGRFSSGHIWSSSVFDGRCPEDEVLFTTFVGGEANPDNARLPDEDVFSRVHQELVEGFGVKASKPVFRAIQRWEYAIPQYNAHITAVKRPVQTVEVDSLYVCANWYGGVSLSDCIRKAQKLAEKLTEKSAVNNF</sequence>
<evidence type="ECO:0000256" key="1">
    <source>
        <dbReference type="ARBA" id="ARBA00001974"/>
    </source>
</evidence>
<dbReference type="Proteomes" id="UP000653797">
    <property type="component" value="Unassembled WGS sequence"/>
</dbReference>
<dbReference type="NCBIfam" id="TIGR00562">
    <property type="entry name" value="proto_IX_ox"/>
    <property type="match status" value="1"/>
</dbReference>
<evidence type="ECO:0000313" key="8">
    <source>
        <dbReference type="EMBL" id="MBD2751744.1"/>
    </source>
</evidence>
<name>A0A927AXN7_9BACT</name>
<dbReference type="Pfam" id="PF01593">
    <property type="entry name" value="Amino_oxidase"/>
    <property type="match status" value="1"/>
</dbReference>
<gene>
    <name evidence="8" type="primary">hemG</name>
    <name evidence="8" type="ORF">IC230_02480</name>
</gene>
<dbReference type="AlphaFoldDB" id="A0A927AXN7"/>
<reference evidence="8" key="1">
    <citation type="submission" date="2020-09" db="EMBL/GenBank/DDBJ databases">
        <authorList>
            <person name="Kim M.K."/>
        </authorList>
    </citation>
    <scope>NUCLEOTIDE SEQUENCE</scope>
    <source>
        <strain evidence="8">BT704</strain>
    </source>
</reference>
<dbReference type="GO" id="GO:0005737">
    <property type="term" value="C:cytoplasm"/>
    <property type="evidence" value="ECO:0007669"/>
    <property type="project" value="UniProtKB-SubCell"/>
</dbReference>
<evidence type="ECO:0000256" key="3">
    <source>
        <dbReference type="ARBA" id="ARBA00022827"/>
    </source>
</evidence>
<evidence type="ECO:0000256" key="5">
    <source>
        <dbReference type="ARBA" id="ARBA00023133"/>
    </source>
</evidence>
<comment type="cofactor">
    <cofactor evidence="1 6">
        <name>FAD</name>
        <dbReference type="ChEBI" id="CHEBI:57692"/>
    </cofactor>
</comment>
<dbReference type="Gene3D" id="1.10.3110.10">
    <property type="entry name" value="protoporphyrinogen ix oxidase, domain 3"/>
    <property type="match status" value="1"/>
</dbReference>
<comment type="catalytic activity">
    <reaction evidence="6">
        <text>coproporphyrinogen III + 3 O2 = coproporphyrin III + 3 H2O2</text>
        <dbReference type="Rhea" id="RHEA:43436"/>
        <dbReference type="ChEBI" id="CHEBI:15379"/>
        <dbReference type="ChEBI" id="CHEBI:16240"/>
        <dbReference type="ChEBI" id="CHEBI:57309"/>
        <dbReference type="ChEBI" id="CHEBI:131725"/>
        <dbReference type="EC" id="1.3.3.15"/>
    </reaction>
</comment>
<dbReference type="InterPro" id="IPR050464">
    <property type="entry name" value="Zeta_carotene_desat/Oxidored"/>
</dbReference>
<dbReference type="InterPro" id="IPR004572">
    <property type="entry name" value="Protoporphyrinogen_oxidase"/>
</dbReference>
<feature type="domain" description="Amine oxidase" evidence="7">
    <location>
        <begin position="10"/>
        <end position="447"/>
    </location>
</feature>
<dbReference type="RefSeq" id="WP_191037378.1">
    <property type="nucleotide sequence ID" value="NZ_JACXAA010000001.1"/>
</dbReference>
<dbReference type="EMBL" id="JACXAA010000001">
    <property type="protein sequence ID" value="MBD2751744.1"/>
    <property type="molecule type" value="Genomic_DNA"/>
</dbReference>
<dbReference type="InterPro" id="IPR036188">
    <property type="entry name" value="FAD/NAD-bd_sf"/>
</dbReference>
<dbReference type="SUPFAM" id="SSF51905">
    <property type="entry name" value="FAD/NAD(P)-binding domain"/>
    <property type="match status" value="1"/>
</dbReference>
<proteinExistence type="inferred from homology"/>
<keyword evidence="6" id="KW-0963">Cytoplasm</keyword>
<keyword evidence="3 6" id="KW-0274">FAD</keyword>
<dbReference type="Gene3D" id="3.90.660.20">
    <property type="entry name" value="Protoporphyrinogen oxidase, mitochondrial, domain 2"/>
    <property type="match status" value="1"/>
</dbReference>
<comment type="function">
    <text evidence="6">Involved in coproporphyrin-dependent heme b biosynthesis. Catalyzes the oxidation of coproporphyrinogen III to coproporphyrin III.</text>
</comment>
<keyword evidence="5 6" id="KW-0350">Heme biosynthesis</keyword>
<keyword evidence="9" id="KW-1185">Reference proteome</keyword>
<comment type="subcellular location">
    <subcellularLocation>
        <location evidence="6">Cytoplasm</location>
    </subcellularLocation>
</comment>
<comment type="pathway">
    <text evidence="6">Porphyrin-containing compound metabolism; protoheme biosynthesis.</text>
</comment>
<evidence type="ECO:0000259" key="7">
    <source>
        <dbReference type="Pfam" id="PF01593"/>
    </source>
</evidence>
<evidence type="ECO:0000313" key="9">
    <source>
        <dbReference type="Proteomes" id="UP000653797"/>
    </source>
</evidence>
<dbReference type="Gene3D" id="3.50.50.60">
    <property type="entry name" value="FAD/NAD(P)-binding domain"/>
    <property type="match status" value="1"/>
</dbReference>
<evidence type="ECO:0000256" key="2">
    <source>
        <dbReference type="ARBA" id="ARBA00022630"/>
    </source>
</evidence>
<evidence type="ECO:0000256" key="4">
    <source>
        <dbReference type="ARBA" id="ARBA00023002"/>
    </source>
</evidence>
<keyword evidence="2 6" id="KW-0285">Flavoprotein</keyword>
<dbReference type="EC" id="1.3.3.15" evidence="6"/>